<dbReference type="InterPro" id="IPR006608">
    <property type="entry name" value="CC2D1A/B_DM14"/>
</dbReference>
<dbReference type="InterPro" id="IPR039725">
    <property type="entry name" value="CC2D1A/B"/>
</dbReference>
<evidence type="ECO:0000256" key="3">
    <source>
        <dbReference type="SAM" id="MobiDB-lite"/>
    </source>
</evidence>
<dbReference type="PANTHER" id="PTHR13076:SF9">
    <property type="entry name" value="COILED-COIL AND C2 DOMAIN-CONTAINING PROTEIN 1-LIKE"/>
    <property type="match status" value="1"/>
</dbReference>
<organism evidence="5 6">
    <name type="scientific">Mythimna separata</name>
    <name type="common">Oriental armyworm</name>
    <name type="synonym">Pseudaletia separata</name>
    <dbReference type="NCBI Taxonomy" id="271217"/>
    <lineage>
        <taxon>Eukaryota</taxon>
        <taxon>Metazoa</taxon>
        <taxon>Ecdysozoa</taxon>
        <taxon>Arthropoda</taxon>
        <taxon>Hexapoda</taxon>
        <taxon>Insecta</taxon>
        <taxon>Pterygota</taxon>
        <taxon>Neoptera</taxon>
        <taxon>Endopterygota</taxon>
        <taxon>Lepidoptera</taxon>
        <taxon>Glossata</taxon>
        <taxon>Ditrysia</taxon>
        <taxon>Noctuoidea</taxon>
        <taxon>Noctuidae</taxon>
        <taxon>Noctuinae</taxon>
        <taxon>Hadenini</taxon>
        <taxon>Mythimna</taxon>
    </lineage>
</organism>
<evidence type="ECO:0000313" key="6">
    <source>
        <dbReference type="Proteomes" id="UP001231518"/>
    </source>
</evidence>
<accession>A0AAD7YS74</accession>
<feature type="region of interest" description="Disordered" evidence="3">
    <location>
        <begin position="780"/>
        <end position="834"/>
    </location>
</feature>
<keyword evidence="2" id="KW-0175">Coiled coil</keyword>
<feature type="region of interest" description="Disordered" evidence="3">
    <location>
        <begin position="517"/>
        <end position="554"/>
    </location>
</feature>
<dbReference type="AlphaFoldDB" id="A0AAD7YS74"/>
<keyword evidence="6" id="KW-1185">Reference proteome</keyword>
<feature type="compositionally biased region" description="Acidic residues" evidence="3">
    <location>
        <begin position="24"/>
        <end position="43"/>
    </location>
</feature>
<feature type="compositionally biased region" description="Pro residues" evidence="3">
    <location>
        <begin position="109"/>
        <end position="124"/>
    </location>
</feature>
<sequence length="834" mass="89898">MSRKPRTGNKSNNLSQFGLLDIPDINDDDEPLDLSDDDFDLEAELAAISGGGPKHKSRKPPPVPAANLDAMVAESLKDVPSDDDGSGDDDDPDLLNELQALGIEDDEAPPPPARTSRPAPPPPGASLSTDSSTISMLQDRITNYTVAEKNAKANGESSRARRFGRGLKTLQDLLKQAKAGKPVKNEDIPPPVMVGKAGDGPQVAPAIPEQPQPPVAEVPPPEAEQPLIDLGPEPGQSEPAPDSTVPEGSLDTASGGQDQKAKDLQLILARQAEFRAEALAAKKRQDKFMALGFMKVAKQFDTVVEAYKAGQAMNLEELPTVELIMGALEHDRLQQQQDVIQRSAAPETPPAEDTSGSGGLITAKTLAEGLQQRLEAFKKQEAKAQEEGNSSKARRMNRIIKQYADAIKRNNAGQPIAVDELPTPAGYGPLPTGDTPSPGAAPSPAPSRGAPAAPELSPGAGQAARRDQVLALLLKRQHQFKELAIYHKKKGETDIAIQMLRNAKRFDTLIEAAKSGQTIDMSKVPSPPRPAKAKPSAPAKAEPEDSSSIDEASVSSNDWVEVTPIAGASASDDAATSLLNQLESQAKLAREYMHHCKSMGHVAEAKMYEKLNERVKEDLDILRVAMLNNRGLPSFHYVMREFSVTQCNTDLGVNDLELTIVRGIAYNVAKDIDTYVRFEFPFPQEAPVSDRTEVVKDSNNPEYNAVFPLAINRNRACMRVFKRHGVKLEVWSKGGWFRSDSLLGTANVKLAPLQEEVTLHDSFPFFSGCLPWGSSSSKRRVAGGGITRGEASPPPAPPRACQPHTSRATAPAKQETEKRPGSLTIPRERTILSC</sequence>
<proteinExistence type="inferred from homology"/>
<dbReference type="EMBL" id="JARGEI010000009">
    <property type="protein sequence ID" value="KAJ8726091.1"/>
    <property type="molecule type" value="Genomic_DNA"/>
</dbReference>
<dbReference type="InterPro" id="IPR035892">
    <property type="entry name" value="C2_domain_sf"/>
</dbReference>
<dbReference type="InterPro" id="IPR000008">
    <property type="entry name" value="C2_dom"/>
</dbReference>
<dbReference type="Pfam" id="PF21528">
    <property type="entry name" value="CC2D1A-B_DM14"/>
    <property type="match status" value="2"/>
</dbReference>
<reference evidence="5" key="1">
    <citation type="submission" date="2023-03" db="EMBL/GenBank/DDBJ databases">
        <title>Chromosome-level genomes of two armyworms, Mythimna separata and Mythimna loreyi, provide insights into the biosynthesis and reception of sex pheromones.</title>
        <authorList>
            <person name="Zhao H."/>
        </authorList>
    </citation>
    <scope>NUCLEOTIDE SEQUENCE</scope>
    <source>
        <strain evidence="5">BeijingLab</strain>
        <tissue evidence="5">Pupa</tissue>
    </source>
</reference>
<dbReference type="Proteomes" id="UP001231518">
    <property type="component" value="Chromosome 10"/>
</dbReference>
<feature type="compositionally biased region" description="Basic and acidic residues" evidence="3">
    <location>
        <begin position="814"/>
        <end position="834"/>
    </location>
</feature>
<feature type="compositionally biased region" description="Pro residues" evidence="3">
    <location>
        <begin position="208"/>
        <end position="223"/>
    </location>
</feature>
<evidence type="ECO:0000256" key="1">
    <source>
        <dbReference type="ARBA" id="ARBA00010672"/>
    </source>
</evidence>
<evidence type="ECO:0000313" key="5">
    <source>
        <dbReference type="EMBL" id="KAJ8726091.1"/>
    </source>
</evidence>
<feature type="domain" description="C2" evidence="4">
    <location>
        <begin position="636"/>
        <end position="763"/>
    </location>
</feature>
<name>A0AAD7YS74_MYTSE</name>
<dbReference type="PANTHER" id="PTHR13076">
    <property type="entry name" value="COILED-COIL AND C2 DOMAIN-CONTAINING PROTEIN 1-LIKE"/>
    <property type="match status" value="1"/>
</dbReference>
<feature type="compositionally biased region" description="Polar residues" evidence="3">
    <location>
        <begin position="127"/>
        <end position="145"/>
    </location>
</feature>
<dbReference type="GO" id="GO:0001227">
    <property type="term" value="F:DNA-binding transcription repressor activity, RNA polymerase II-specific"/>
    <property type="evidence" value="ECO:0007669"/>
    <property type="project" value="InterPro"/>
</dbReference>
<gene>
    <name evidence="5" type="ORF">PYW07_000789</name>
</gene>
<dbReference type="SUPFAM" id="SSF49562">
    <property type="entry name" value="C2 domain (Calcium/lipid-binding domain, CaLB)"/>
    <property type="match status" value="1"/>
</dbReference>
<dbReference type="Pfam" id="PF00168">
    <property type="entry name" value="C2"/>
    <property type="match status" value="1"/>
</dbReference>
<feature type="region of interest" description="Disordered" evidence="3">
    <location>
        <begin position="1"/>
        <end position="258"/>
    </location>
</feature>
<feature type="coiled-coil region" evidence="2">
    <location>
        <begin position="360"/>
        <end position="387"/>
    </location>
</feature>
<feature type="region of interest" description="Disordered" evidence="3">
    <location>
        <begin position="416"/>
        <end position="463"/>
    </location>
</feature>
<dbReference type="PROSITE" id="PS50004">
    <property type="entry name" value="C2"/>
    <property type="match status" value="1"/>
</dbReference>
<dbReference type="SMART" id="SM00685">
    <property type="entry name" value="DM14"/>
    <property type="match status" value="4"/>
</dbReference>
<comment type="similarity">
    <text evidence="1">Belongs to the CC2D1 family.</text>
</comment>
<dbReference type="Gene3D" id="2.60.40.150">
    <property type="entry name" value="C2 domain"/>
    <property type="match status" value="1"/>
</dbReference>
<comment type="caution">
    <text evidence="5">The sequence shown here is derived from an EMBL/GenBank/DDBJ whole genome shotgun (WGS) entry which is preliminary data.</text>
</comment>
<feature type="compositionally biased region" description="Acidic residues" evidence="3">
    <location>
        <begin position="81"/>
        <end position="94"/>
    </location>
</feature>
<protein>
    <recommendedName>
        <fullName evidence="4">C2 domain-containing protein</fullName>
    </recommendedName>
</protein>
<dbReference type="SMART" id="SM00239">
    <property type="entry name" value="C2"/>
    <property type="match status" value="1"/>
</dbReference>
<evidence type="ECO:0000256" key="2">
    <source>
        <dbReference type="SAM" id="Coils"/>
    </source>
</evidence>
<evidence type="ECO:0000259" key="4">
    <source>
        <dbReference type="PROSITE" id="PS50004"/>
    </source>
</evidence>